<comment type="caution">
    <text evidence="3">The sequence shown here is derived from an EMBL/GenBank/DDBJ whole genome shotgun (WGS) entry which is preliminary data.</text>
</comment>
<dbReference type="EMBL" id="WJBH02000001">
    <property type="protein sequence ID" value="KAI9564591.1"/>
    <property type="molecule type" value="Genomic_DNA"/>
</dbReference>
<gene>
    <name evidence="3" type="ORF">GHT06_008332</name>
</gene>
<sequence length="143" mass="15804">MFCFFQTSRLTFVLVGVLLSVVHSIASDETISGTFFADATSASTIEGDSSVQLPITDIEGPPASGITSCSFRRFRYNLKSFINFRSVFPYVYIFLIIFNLIFNPFFILWLAISPLVFNIIGSTALCFAFPGLGPIQNIDTNST</sequence>
<keyword evidence="1" id="KW-0812">Transmembrane</keyword>
<keyword evidence="1" id="KW-0472">Membrane</keyword>
<feature type="signal peptide" evidence="2">
    <location>
        <begin position="1"/>
        <end position="27"/>
    </location>
</feature>
<evidence type="ECO:0000313" key="3">
    <source>
        <dbReference type="EMBL" id="KAI9564591.1"/>
    </source>
</evidence>
<dbReference type="AlphaFoldDB" id="A0AAD5L171"/>
<evidence type="ECO:0000256" key="1">
    <source>
        <dbReference type="SAM" id="Phobius"/>
    </source>
</evidence>
<accession>A0AAD5L171</accession>
<feature type="transmembrane region" description="Helical" evidence="1">
    <location>
        <begin position="90"/>
        <end position="112"/>
    </location>
</feature>
<evidence type="ECO:0000256" key="2">
    <source>
        <dbReference type="SAM" id="SignalP"/>
    </source>
</evidence>
<dbReference type="Proteomes" id="UP000820818">
    <property type="component" value="Linkage Group LG1"/>
</dbReference>
<reference evidence="3 4" key="1">
    <citation type="submission" date="2022-05" db="EMBL/GenBank/DDBJ databases">
        <title>A multi-omics perspective on studying reproductive biology in Daphnia sinensis.</title>
        <authorList>
            <person name="Jia J."/>
        </authorList>
    </citation>
    <scope>NUCLEOTIDE SEQUENCE [LARGE SCALE GENOMIC DNA]</scope>
    <source>
        <strain evidence="3 4">WSL</strain>
    </source>
</reference>
<evidence type="ECO:0000313" key="4">
    <source>
        <dbReference type="Proteomes" id="UP000820818"/>
    </source>
</evidence>
<keyword evidence="1" id="KW-1133">Transmembrane helix</keyword>
<protein>
    <submittedName>
        <fullName evidence="3">Uncharacterized protein</fullName>
    </submittedName>
</protein>
<proteinExistence type="predicted"/>
<organism evidence="3 4">
    <name type="scientific">Daphnia sinensis</name>
    <dbReference type="NCBI Taxonomy" id="1820382"/>
    <lineage>
        <taxon>Eukaryota</taxon>
        <taxon>Metazoa</taxon>
        <taxon>Ecdysozoa</taxon>
        <taxon>Arthropoda</taxon>
        <taxon>Crustacea</taxon>
        <taxon>Branchiopoda</taxon>
        <taxon>Diplostraca</taxon>
        <taxon>Cladocera</taxon>
        <taxon>Anomopoda</taxon>
        <taxon>Daphniidae</taxon>
        <taxon>Daphnia</taxon>
        <taxon>Daphnia similis group</taxon>
    </lineage>
</organism>
<feature type="chain" id="PRO_5042162117" evidence="2">
    <location>
        <begin position="28"/>
        <end position="143"/>
    </location>
</feature>
<name>A0AAD5L171_9CRUS</name>
<keyword evidence="4" id="KW-1185">Reference proteome</keyword>
<keyword evidence="2" id="KW-0732">Signal</keyword>